<dbReference type="RefSeq" id="WP_088076130.1">
    <property type="nucleotide sequence ID" value="NZ_JAHQCR010000045.1"/>
</dbReference>
<dbReference type="Proteomes" id="UP000790580">
    <property type="component" value="Unassembled WGS sequence"/>
</dbReference>
<feature type="chain" id="PRO_5046977025" evidence="2">
    <location>
        <begin position="21"/>
        <end position="382"/>
    </location>
</feature>
<dbReference type="SMART" id="SM00909">
    <property type="entry name" value="Germane"/>
    <property type="match status" value="2"/>
</dbReference>
<evidence type="ECO:0000313" key="4">
    <source>
        <dbReference type="EMBL" id="MBU9721965.1"/>
    </source>
</evidence>
<comment type="caution">
    <text evidence="4">The sequence shown here is derived from an EMBL/GenBank/DDBJ whole genome shotgun (WGS) entry which is preliminary data.</text>
</comment>
<keyword evidence="5" id="KW-1185">Reference proteome</keyword>
<evidence type="ECO:0000256" key="1">
    <source>
        <dbReference type="SAM" id="MobiDB-lite"/>
    </source>
</evidence>
<feature type="domain" description="GerMN" evidence="3">
    <location>
        <begin position="272"/>
        <end position="362"/>
    </location>
</feature>
<dbReference type="EMBL" id="JAHQCR010000045">
    <property type="protein sequence ID" value="MBU9721965.1"/>
    <property type="molecule type" value="Genomic_DNA"/>
</dbReference>
<feature type="signal peptide" evidence="2">
    <location>
        <begin position="1"/>
        <end position="20"/>
    </location>
</feature>
<name>A0ABS6JXY0_9BACI</name>
<dbReference type="InterPro" id="IPR019606">
    <property type="entry name" value="GerMN"/>
</dbReference>
<protein>
    <submittedName>
        <fullName evidence="4">GerMN domain-containing protein</fullName>
    </submittedName>
</protein>
<proteinExistence type="predicted"/>
<evidence type="ECO:0000256" key="2">
    <source>
        <dbReference type="SAM" id="SignalP"/>
    </source>
</evidence>
<dbReference type="Pfam" id="PF10646">
    <property type="entry name" value="Germane"/>
    <property type="match status" value="2"/>
</dbReference>
<feature type="compositionally biased region" description="Acidic residues" evidence="1">
    <location>
        <begin position="46"/>
        <end position="84"/>
    </location>
</feature>
<feature type="region of interest" description="Disordered" evidence="1">
    <location>
        <begin position="46"/>
        <end position="89"/>
    </location>
</feature>
<feature type="domain" description="GerMN" evidence="3">
    <location>
        <begin position="121"/>
        <end position="211"/>
    </location>
</feature>
<reference evidence="4 5" key="1">
    <citation type="submission" date="2021-06" db="EMBL/GenBank/DDBJ databases">
        <title>Bacillus sp. RD4P76, an endophyte from a halophyte.</title>
        <authorList>
            <person name="Sun J.-Q."/>
        </authorList>
    </citation>
    <scope>NUCLEOTIDE SEQUENCE [LARGE SCALE GENOMIC DNA]</scope>
    <source>
        <strain evidence="4 5">JCM 17098</strain>
    </source>
</reference>
<dbReference type="PROSITE" id="PS51257">
    <property type="entry name" value="PROKAR_LIPOPROTEIN"/>
    <property type="match status" value="1"/>
</dbReference>
<keyword evidence="2" id="KW-0732">Signal</keyword>
<evidence type="ECO:0000313" key="5">
    <source>
        <dbReference type="Proteomes" id="UP000790580"/>
    </source>
</evidence>
<evidence type="ECO:0000259" key="3">
    <source>
        <dbReference type="SMART" id="SM00909"/>
    </source>
</evidence>
<organism evidence="4 5">
    <name type="scientific">Evansella alkalicola</name>
    <dbReference type="NCBI Taxonomy" id="745819"/>
    <lineage>
        <taxon>Bacteria</taxon>
        <taxon>Bacillati</taxon>
        <taxon>Bacillota</taxon>
        <taxon>Bacilli</taxon>
        <taxon>Bacillales</taxon>
        <taxon>Bacillaceae</taxon>
        <taxon>Evansella</taxon>
    </lineage>
</organism>
<sequence length="382" mass="42040">MRRLNLKSIWWLPVAAITLAACGGTDPVDDVLEEMDPPQTEYIEEGEELEGGEGLEVQGEVDENNEEEDMISSITDEEAEEIEEEKGGTVTESAMTELYLLDRNGYVAAQTMNIPRSSNEVQAAVEYLVQGGPVTEMLPNGFQAVLPPGTEVLDSEVSNGVATVDLSEHFAEYHPDQELQVLQALTWTLTQLDDVDRVMLRMNGEELTEMPQNGTPISSGYTRGHGINLETDNVSDLVDTKPVVVYFLSQTDDLQTYYVPVTRRVPNNMDSYEAVVNELLEGPALMSGLLNDFSREVELLDNPQLASNGTLTLNFNEALRSQLEGTAVSQDVLNMLVLSLTEQPDVRDVAIQVESDDTIMVSTGETITEPVSRPTNVNTGEY</sequence>
<gene>
    <name evidence="4" type="ORF">KS407_11020</name>
</gene>
<accession>A0ABS6JXY0</accession>